<accession>A0A1H5FAW2</accession>
<dbReference type="Proteomes" id="UP000183208">
    <property type="component" value="Unassembled WGS sequence"/>
</dbReference>
<reference evidence="1 2" key="1">
    <citation type="submission" date="2016-10" db="EMBL/GenBank/DDBJ databases">
        <authorList>
            <person name="de Groot N.N."/>
        </authorList>
    </citation>
    <scope>NUCLEOTIDE SEQUENCE [LARGE SCALE GENOMIC DNA]</scope>
    <source>
        <strain evidence="1 2">GAS522</strain>
    </source>
</reference>
<name>A0A1H5FAW2_9BRAD</name>
<dbReference type="AlphaFoldDB" id="A0A1H5FAW2"/>
<sequence>MRRGASLYKPLPGVYIAANEPSARPQTNDLRKWEE</sequence>
<evidence type="ECO:0000313" key="1">
    <source>
        <dbReference type="EMBL" id="SEE00567.1"/>
    </source>
</evidence>
<evidence type="ECO:0000313" key="2">
    <source>
        <dbReference type="Proteomes" id="UP000183208"/>
    </source>
</evidence>
<proteinExistence type="predicted"/>
<protein>
    <submittedName>
        <fullName evidence="1">Uncharacterized protein</fullName>
    </submittedName>
</protein>
<gene>
    <name evidence="1" type="ORF">SAMN05444171_5944</name>
</gene>
<organism evidence="1 2">
    <name type="scientific">Bradyrhizobium lablabi</name>
    <dbReference type="NCBI Taxonomy" id="722472"/>
    <lineage>
        <taxon>Bacteria</taxon>
        <taxon>Pseudomonadati</taxon>
        <taxon>Pseudomonadota</taxon>
        <taxon>Alphaproteobacteria</taxon>
        <taxon>Hyphomicrobiales</taxon>
        <taxon>Nitrobacteraceae</taxon>
        <taxon>Bradyrhizobium</taxon>
    </lineage>
</organism>
<dbReference type="EMBL" id="FNTI01000001">
    <property type="protein sequence ID" value="SEE00567.1"/>
    <property type="molecule type" value="Genomic_DNA"/>
</dbReference>